<evidence type="ECO:0000313" key="3">
    <source>
        <dbReference type="Proteomes" id="UP000502706"/>
    </source>
</evidence>
<proteinExistence type="predicted"/>
<reference evidence="2 3" key="1">
    <citation type="submission" date="2019-10" db="EMBL/GenBank/DDBJ databases">
        <title>Rubrobacter sp nov SCSIO 52915 isolated from a deep-sea sediment in the South China Sea.</title>
        <authorList>
            <person name="Chen R.W."/>
        </authorList>
    </citation>
    <scope>NUCLEOTIDE SEQUENCE [LARGE SCALE GENOMIC DNA]</scope>
    <source>
        <strain evidence="2 3">SCSIO 52915</strain>
    </source>
</reference>
<feature type="transmembrane region" description="Helical" evidence="1">
    <location>
        <begin position="51"/>
        <end position="71"/>
    </location>
</feature>
<dbReference type="AlphaFoldDB" id="A0A6G8PY76"/>
<organism evidence="2 3">
    <name type="scientific">Rubrobacter marinus</name>
    <dbReference type="NCBI Taxonomy" id="2653852"/>
    <lineage>
        <taxon>Bacteria</taxon>
        <taxon>Bacillati</taxon>
        <taxon>Actinomycetota</taxon>
        <taxon>Rubrobacteria</taxon>
        <taxon>Rubrobacterales</taxon>
        <taxon>Rubrobacteraceae</taxon>
        <taxon>Rubrobacter</taxon>
    </lineage>
</organism>
<dbReference type="Proteomes" id="UP000502706">
    <property type="component" value="Chromosome"/>
</dbReference>
<dbReference type="KEGG" id="rmar:GBA65_12175"/>
<feature type="transmembrane region" description="Helical" evidence="1">
    <location>
        <begin position="12"/>
        <end position="31"/>
    </location>
</feature>
<feature type="transmembrane region" description="Helical" evidence="1">
    <location>
        <begin position="110"/>
        <end position="129"/>
    </location>
</feature>
<protein>
    <submittedName>
        <fullName evidence="2">Uncharacterized protein</fullName>
    </submittedName>
</protein>
<name>A0A6G8PY76_9ACTN</name>
<keyword evidence="3" id="KW-1185">Reference proteome</keyword>
<keyword evidence="1" id="KW-0812">Transmembrane</keyword>
<keyword evidence="1" id="KW-1133">Transmembrane helix</keyword>
<gene>
    <name evidence="2" type="ORF">GBA65_12175</name>
</gene>
<accession>A0A6G8PY76</accession>
<keyword evidence="1" id="KW-0472">Membrane</keyword>
<feature type="transmembrane region" description="Helical" evidence="1">
    <location>
        <begin position="141"/>
        <end position="162"/>
    </location>
</feature>
<dbReference type="RefSeq" id="WP_166396813.1">
    <property type="nucleotide sequence ID" value="NZ_CP045121.1"/>
</dbReference>
<evidence type="ECO:0000313" key="2">
    <source>
        <dbReference type="EMBL" id="QIN79153.1"/>
    </source>
</evidence>
<sequence>MRVRGARLAVPCALAVVGVALWGYFVLPVPWESLPDGSRDYDAYREQILLRLTWFVTPPVAVLALLGLVLAARRPDAPRVLLLCAVLSFGVLYTTVPNVAPDLPWATRRFVPAVFPGVALLAGFAVVEAGRVLRRLWSPRAGLALSGVLAAVALAWTVNAALPVLAFRELEGAVAAFDRVERAVPESRVLFVEVPDGTDRSASTFEYLYGRPVLPYSRDRFRQEVDELRRAGLLEDAAYMTLDGGPAPLISGLRFRSAGTSEVSLPILSPVEKELPRKKETLNISYRLFTIEESGAGRTTSSRDYD</sequence>
<dbReference type="EMBL" id="CP045121">
    <property type="protein sequence ID" value="QIN79153.1"/>
    <property type="molecule type" value="Genomic_DNA"/>
</dbReference>
<feature type="transmembrane region" description="Helical" evidence="1">
    <location>
        <begin position="80"/>
        <end position="98"/>
    </location>
</feature>
<evidence type="ECO:0000256" key="1">
    <source>
        <dbReference type="SAM" id="Phobius"/>
    </source>
</evidence>